<dbReference type="PANTHER" id="PTHR42852:SF6">
    <property type="entry name" value="THIOL:DISULFIDE INTERCHANGE PROTEIN DSBE"/>
    <property type="match status" value="1"/>
</dbReference>
<comment type="similarity">
    <text evidence="2">Belongs to the thioredoxin family. DsbE subfamily.</text>
</comment>
<organism evidence="8 9">
    <name type="scientific">Oceanicoccus sagamiensis</name>
    <dbReference type="NCBI Taxonomy" id="716816"/>
    <lineage>
        <taxon>Bacteria</taxon>
        <taxon>Pseudomonadati</taxon>
        <taxon>Pseudomonadota</taxon>
        <taxon>Gammaproteobacteria</taxon>
        <taxon>Cellvibrionales</taxon>
        <taxon>Spongiibacteraceae</taxon>
        <taxon>Oceanicoccus</taxon>
    </lineage>
</organism>
<keyword evidence="5" id="KW-0676">Redox-active center</keyword>
<dbReference type="PROSITE" id="PS00194">
    <property type="entry name" value="THIOREDOXIN_1"/>
    <property type="match status" value="1"/>
</dbReference>
<dbReference type="Proteomes" id="UP000193450">
    <property type="component" value="Chromosome"/>
</dbReference>
<accession>A0A1X9NHX9</accession>
<protein>
    <submittedName>
        <fullName evidence="8">Thiol:disulfide interchange protein</fullName>
    </submittedName>
</protein>
<evidence type="ECO:0000313" key="9">
    <source>
        <dbReference type="Proteomes" id="UP000193450"/>
    </source>
</evidence>
<dbReference type="GO" id="GO:0005886">
    <property type="term" value="C:plasma membrane"/>
    <property type="evidence" value="ECO:0007669"/>
    <property type="project" value="UniProtKB-SubCell"/>
</dbReference>
<dbReference type="PANTHER" id="PTHR42852">
    <property type="entry name" value="THIOL:DISULFIDE INTERCHANGE PROTEIN DSBE"/>
    <property type="match status" value="1"/>
</dbReference>
<dbReference type="InterPro" id="IPR004799">
    <property type="entry name" value="Periplasmic_diS_OxRdtase_DsbE"/>
</dbReference>
<dbReference type="KEGG" id="osg:BST96_15795"/>
<dbReference type="GO" id="GO:0030288">
    <property type="term" value="C:outer membrane-bounded periplasmic space"/>
    <property type="evidence" value="ECO:0007669"/>
    <property type="project" value="InterPro"/>
</dbReference>
<dbReference type="GO" id="GO:0017004">
    <property type="term" value="P:cytochrome complex assembly"/>
    <property type="evidence" value="ECO:0007669"/>
    <property type="project" value="UniProtKB-KW"/>
</dbReference>
<keyword evidence="9" id="KW-1185">Reference proteome</keyword>
<dbReference type="GO" id="GO:0015036">
    <property type="term" value="F:disulfide oxidoreductase activity"/>
    <property type="evidence" value="ECO:0007669"/>
    <property type="project" value="InterPro"/>
</dbReference>
<dbReference type="STRING" id="716816.BST96_15795"/>
<evidence type="ECO:0000256" key="2">
    <source>
        <dbReference type="ARBA" id="ARBA00007758"/>
    </source>
</evidence>
<dbReference type="RefSeq" id="WP_085759622.1">
    <property type="nucleotide sequence ID" value="NZ_CP019343.1"/>
</dbReference>
<evidence type="ECO:0000256" key="5">
    <source>
        <dbReference type="ARBA" id="ARBA00023284"/>
    </source>
</evidence>
<sequence>MQRFKLFLPLIAFVVVALFFYIMVSRIGDGEYNPQDLPSALVNKSFPAFNLAQLEDPSVQLQQRDLVGKIALINVWATWCPSCHVEHGYLNYLATEKGITIYGVNYKDKAPAALRWLQDKGNPYRLNIFDPMGRLGLDMGVTGAPETYVIDHRGFVRMRFQGPINETVWQEKFQPLMEQLESEQQAQGGV</sequence>
<dbReference type="NCBIfam" id="TIGR00385">
    <property type="entry name" value="dsbE"/>
    <property type="match status" value="1"/>
</dbReference>
<dbReference type="InterPro" id="IPR017937">
    <property type="entry name" value="Thioredoxin_CS"/>
</dbReference>
<evidence type="ECO:0000256" key="4">
    <source>
        <dbReference type="ARBA" id="ARBA00023157"/>
    </source>
</evidence>
<keyword evidence="6" id="KW-0812">Transmembrane</keyword>
<dbReference type="Gene3D" id="3.40.30.10">
    <property type="entry name" value="Glutaredoxin"/>
    <property type="match status" value="1"/>
</dbReference>
<evidence type="ECO:0000256" key="6">
    <source>
        <dbReference type="SAM" id="Phobius"/>
    </source>
</evidence>
<evidence type="ECO:0000256" key="3">
    <source>
        <dbReference type="ARBA" id="ARBA00022748"/>
    </source>
</evidence>
<feature type="transmembrane region" description="Helical" evidence="6">
    <location>
        <begin position="6"/>
        <end position="24"/>
    </location>
</feature>
<dbReference type="SUPFAM" id="SSF52833">
    <property type="entry name" value="Thioredoxin-like"/>
    <property type="match status" value="1"/>
</dbReference>
<evidence type="ECO:0000313" key="8">
    <source>
        <dbReference type="EMBL" id="ARN75445.1"/>
    </source>
</evidence>
<dbReference type="EMBL" id="CP019343">
    <property type="protein sequence ID" value="ARN75445.1"/>
    <property type="molecule type" value="Genomic_DNA"/>
</dbReference>
<dbReference type="InterPro" id="IPR013766">
    <property type="entry name" value="Thioredoxin_domain"/>
</dbReference>
<name>A0A1X9NHX9_9GAMM</name>
<gene>
    <name evidence="8" type="ORF">BST96_15795</name>
</gene>
<proteinExistence type="inferred from homology"/>
<reference evidence="8 9" key="1">
    <citation type="submission" date="2016-11" db="EMBL/GenBank/DDBJ databases">
        <title>Trade-off between light-utilization and light-protection in marine flavobacteria.</title>
        <authorList>
            <person name="Kumagai Y."/>
        </authorList>
    </citation>
    <scope>NUCLEOTIDE SEQUENCE [LARGE SCALE GENOMIC DNA]</scope>
    <source>
        <strain evidence="8 9">NBRC 107125</strain>
    </source>
</reference>
<dbReference type="InterPro" id="IPR013740">
    <property type="entry name" value="Redoxin"/>
</dbReference>
<keyword evidence="3" id="KW-0201">Cytochrome c-type biogenesis</keyword>
<dbReference type="OrthoDB" id="9799347at2"/>
<keyword evidence="6" id="KW-1133">Transmembrane helix</keyword>
<evidence type="ECO:0000256" key="1">
    <source>
        <dbReference type="ARBA" id="ARBA00004383"/>
    </source>
</evidence>
<dbReference type="CDD" id="cd03010">
    <property type="entry name" value="TlpA_like_DsbE"/>
    <property type="match status" value="1"/>
</dbReference>
<evidence type="ECO:0000259" key="7">
    <source>
        <dbReference type="PROSITE" id="PS51352"/>
    </source>
</evidence>
<dbReference type="PROSITE" id="PS51352">
    <property type="entry name" value="THIOREDOXIN_2"/>
    <property type="match status" value="1"/>
</dbReference>
<comment type="subcellular location">
    <subcellularLocation>
        <location evidence="1">Cell inner membrane</location>
        <topology evidence="1">Single-pass membrane protein</topology>
        <orientation evidence="1">Periplasmic side</orientation>
    </subcellularLocation>
</comment>
<dbReference type="InterPro" id="IPR050553">
    <property type="entry name" value="Thioredoxin_ResA/DsbE_sf"/>
</dbReference>
<dbReference type="InterPro" id="IPR036249">
    <property type="entry name" value="Thioredoxin-like_sf"/>
</dbReference>
<keyword evidence="4" id="KW-1015">Disulfide bond</keyword>
<keyword evidence="6" id="KW-0472">Membrane</keyword>
<feature type="domain" description="Thioredoxin" evidence="7">
    <location>
        <begin position="40"/>
        <end position="182"/>
    </location>
</feature>
<dbReference type="Pfam" id="PF08534">
    <property type="entry name" value="Redoxin"/>
    <property type="match status" value="1"/>
</dbReference>
<dbReference type="AlphaFoldDB" id="A0A1X9NHX9"/>